<feature type="region of interest" description="Disordered" evidence="1">
    <location>
        <begin position="1"/>
        <end position="24"/>
    </location>
</feature>
<gene>
    <name evidence="3" type="primary">LOC111084085</name>
</gene>
<reference evidence="3" key="1">
    <citation type="submission" date="2025-08" db="UniProtKB">
        <authorList>
            <consortium name="RefSeq"/>
        </authorList>
    </citation>
    <scope>IDENTIFICATION</scope>
    <source>
        <tissue evidence="3">Muscle</tissue>
    </source>
</reference>
<accession>A0ABM1RYX9</accession>
<protein>
    <submittedName>
        <fullName evidence="3">Zinc finger MIZ domain-containing protein 1-like</fullName>
    </submittedName>
</protein>
<feature type="region of interest" description="Disordered" evidence="1">
    <location>
        <begin position="147"/>
        <end position="169"/>
    </location>
</feature>
<dbReference type="RefSeq" id="XP_022236584.1">
    <property type="nucleotide sequence ID" value="XM_022380876.1"/>
</dbReference>
<evidence type="ECO:0000313" key="2">
    <source>
        <dbReference type="Proteomes" id="UP000694941"/>
    </source>
</evidence>
<evidence type="ECO:0000256" key="1">
    <source>
        <dbReference type="SAM" id="MobiDB-lite"/>
    </source>
</evidence>
<dbReference type="GeneID" id="111084085"/>
<keyword evidence="2" id="KW-1185">Reference proteome</keyword>
<evidence type="ECO:0000313" key="3">
    <source>
        <dbReference type="RefSeq" id="XP_022236584.1"/>
    </source>
</evidence>
<sequence>MAPTSTGRPVPSPGNGPHGDYPNPSGALSAAALVARAAATATATATASVVAFHEQHQEAVMGAQYGGQMQGMKDQQQYHGAPGNPHLSNGLAQMENPMISMDESSGVMNNPMMNPFNSHMGMNDSMTMTNELHKVGMQLVPNMGSGIGPQHRNRPTPYPSPAQHLAEKRQPPYNSGVIPQYNTNMPSYGFNAQHSYSSSEYPGVQSSQFVKQPHHYPPSLQQQPLPSMPYPPQQTIRPSMRPPFMAQQNQYYPSNQLNGSTPQQMPYEQQTYNGNTYGNPPCYQHRLISYQQPPLPTNPTPPLTSASGMTPYFTSGYYTVKCYSLHHRECLKQLKYSRNRACVGQQHIHVLVNNILYY</sequence>
<organism evidence="2 3">
    <name type="scientific">Limulus polyphemus</name>
    <name type="common">Atlantic horseshoe crab</name>
    <dbReference type="NCBI Taxonomy" id="6850"/>
    <lineage>
        <taxon>Eukaryota</taxon>
        <taxon>Metazoa</taxon>
        <taxon>Ecdysozoa</taxon>
        <taxon>Arthropoda</taxon>
        <taxon>Chelicerata</taxon>
        <taxon>Merostomata</taxon>
        <taxon>Xiphosura</taxon>
        <taxon>Limulidae</taxon>
        <taxon>Limulus</taxon>
    </lineage>
</organism>
<proteinExistence type="predicted"/>
<name>A0ABM1RYX9_LIMPO</name>
<dbReference type="Proteomes" id="UP000694941">
    <property type="component" value="Unplaced"/>
</dbReference>